<dbReference type="Pfam" id="PF10528">
    <property type="entry name" value="GLEYA"/>
    <property type="match status" value="1"/>
</dbReference>
<dbReference type="InterPro" id="IPR018871">
    <property type="entry name" value="GLEYA_adhesin_domain"/>
</dbReference>
<accession>A0AAI9YA79</accession>
<evidence type="ECO:0000259" key="2">
    <source>
        <dbReference type="PROSITE" id="PS51820"/>
    </source>
</evidence>
<evidence type="ECO:0000256" key="1">
    <source>
        <dbReference type="SAM" id="MobiDB-lite"/>
    </source>
</evidence>
<dbReference type="EMBL" id="MPDP01000030">
    <property type="protein sequence ID" value="KAK1492278.1"/>
    <property type="molecule type" value="Genomic_DNA"/>
</dbReference>
<evidence type="ECO:0000313" key="4">
    <source>
        <dbReference type="Proteomes" id="UP001239213"/>
    </source>
</evidence>
<name>A0AAI9YA79_9PEZI</name>
<comment type="caution">
    <text evidence="3">The sequence shown here is derived from an EMBL/GenBank/DDBJ whole genome shotgun (WGS) entry which is preliminary data.</text>
</comment>
<organism evidence="3 4">
    <name type="scientific">Colletotrichum cuscutae</name>
    <dbReference type="NCBI Taxonomy" id="1209917"/>
    <lineage>
        <taxon>Eukaryota</taxon>
        <taxon>Fungi</taxon>
        <taxon>Dikarya</taxon>
        <taxon>Ascomycota</taxon>
        <taxon>Pezizomycotina</taxon>
        <taxon>Sordariomycetes</taxon>
        <taxon>Hypocreomycetidae</taxon>
        <taxon>Glomerellales</taxon>
        <taxon>Glomerellaceae</taxon>
        <taxon>Colletotrichum</taxon>
        <taxon>Colletotrichum acutatum species complex</taxon>
    </lineage>
</organism>
<feature type="compositionally biased region" description="Low complexity" evidence="1">
    <location>
        <begin position="328"/>
        <end position="385"/>
    </location>
</feature>
<proteinExistence type="predicted"/>
<dbReference type="SMART" id="SM00758">
    <property type="entry name" value="PA14"/>
    <property type="match status" value="1"/>
</dbReference>
<feature type="domain" description="PA14" evidence="2">
    <location>
        <begin position="144"/>
        <end position="310"/>
    </location>
</feature>
<gene>
    <name evidence="3" type="ORF">CCUS01_14060</name>
</gene>
<keyword evidence="4" id="KW-1185">Reference proteome</keyword>
<dbReference type="AlphaFoldDB" id="A0AAI9YA79"/>
<dbReference type="InterPro" id="IPR011658">
    <property type="entry name" value="PA14_dom"/>
</dbReference>
<evidence type="ECO:0000313" key="3">
    <source>
        <dbReference type="EMBL" id="KAK1492278.1"/>
    </source>
</evidence>
<dbReference type="InterPro" id="IPR037524">
    <property type="entry name" value="PA14/GLEYA"/>
</dbReference>
<protein>
    <recommendedName>
        <fullName evidence="2">PA14 domain-containing protein</fullName>
    </recommendedName>
</protein>
<feature type="region of interest" description="Disordered" evidence="1">
    <location>
        <begin position="323"/>
        <end position="385"/>
    </location>
</feature>
<dbReference type="SUPFAM" id="SSF56988">
    <property type="entry name" value="Anthrax protective antigen"/>
    <property type="match status" value="1"/>
</dbReference>
<dbReference type="PROSITE" id="PS51820">
    <property type="entry name" value="PA14"/>
    <property type="match status" value="1"/>
</dbReference>
<reference evidence="3" key="1">
    <citation type="submission" date="2016-11" db="EMBL/GenBank/DDBJ databases">
        <title>The genome sequence of Colletotrichum cuscutae.</title>
        <authorList>
            <person name="Baroncelli R."/>
        </authorList>
    </citation>
    <scope>NUCLEOTIDE SEQUENCE</scope>
    <source>
        <strain evidence="3">IMI 304802</strain>
    </source>
</reference>
<dbReference type="Proteomes" id="UP001239213">
    <property type="component" value="Unassembled WGS sequence"/>
</dbReference>
<sequence>MAYQTGFMYPESTPTVDYHWRDGVGLLMTVFGALYASSGNTFYGSENNSGNIYNFNVNSGQPTLVSDGPVSGVNDGARCVYAADPSILTTSTSSTMTSTTSSSTISSTSATPTCTSGLNWAYYDFNQSPSNTTSYPGQIPFHVVASGDAWADTYNNVRTVLSGQSPQTTGVTNLVGTTFGGNCAETTDPTPVVYGTTVNSGSRYWYIQQTGYFHPNVSGTYTFAFGTADEGGYVWIGDKAVTGFTNANADLTRYTQQPATVPTFTFTAVAGQYYPIRFLYVNAQGCYQHSLTITNPSGAVVASQTVPATNTIFVPGGCGNAPAQFDITPPGTSTTTPTVTTSPTSSTSTTSPATTSTDTLTSSTTTTPTTTDTSTTSSSTTSSSTSCVVSLTSTASAAAPAGATAQVVVPACATVMRFTVLGGGGGGGGAGASINGSIAVTPGETVLLLAGGAGTRVNAVGAAGQSQYGNGGSASNNGGGGGGASALYLGQNLLAVAGGGGGGSIVVSNNGQGAYELNYNYIGGTSNAGDKGSSYNITLPSGTVTSTSNGGAPGTQILAGAGGTWTGLGTSANGNAGSGSVGGNGIAGAGGSFNDGSGGGGGGYRGGGSGATGYYSVGSTVQRMPAGGGDGSSFVDASVSDSFQGLAASTAPGRVVVSFA</sequence>
<dbReference type="Gene3D" id="2.60.120.1560">
    <property type="match status" value="1"/>
</dbReference>